<gene>
    <name evidence="2" type="ORF">Kpho01_47850</name>
</gene>
<dbReference type="EMBL" id="BSRX01000030">
    <property type="protein sequence ID" value="GLW56774.1"/>
    <property type="molecule type" value="Genomic_DNA"/>
</dbReference>
<name>A0A9W6UQ61_9ACTN</name>
<dbReference type="Proteomes" id="UP001165143">
    <property type="component" value="Unassembled WGS sequence"/>
</dbReference>
<dbReference type="Pfam" id="PF13671">
    <property type="entry name" value="AAA_33"/>
    <property type="match status" value="1"/>
</dbReference>
<dbReference type="InterPro" id="IPR027417">
    <property type="entry name" value="P-loop_NTPase"/>
</dbReference>
<dbReference type="SUPFAM" id="SSF52540">
    <property type="entry name" value="P-loop containing nucleoside triphosphate hydrolases"/>
    <property type="match status" value="1"/>
</dbReference>
<feature type="region of interest" description="Disordered" evidence="1">
    <location>
        <begin position="196"/>
        <end position="215"/>
    </location>
</feature>
<comment type="caution">
    <text evidence="2">The sequence shown here is derived from an EMBL/GenBank/DDBJ whole genome shotgun (WGS) entry which is preliminary data.</text>
</comment>
<accession>A0A9W6UQ61</accession>
<reference evidence="2" key="1">
    <citation type="submission" date="2023-02" db="EMBL/GenBank/DDBJ databases">
        <title>Kitasatospora phosalacinea NBRC 14362.</title>
        <authorList>
            <person name="Ichikawa N."/>
            <person name="Sato H."/>
            <person name="Tonouchi N."/>
        </authorList>
    </citation>
    <scope>NUCLEOTIDE SEQUENCE</scope>
    <source>
        <strain evidence="2">NBRC 14362</strain>
    </source>
</reference>
<protein>
    <submittedName>
        <fullName evidence="2">Uncharacterized protein</fullName>
    </submittedName>
</protein>
<dbReference type="Gene3D" id="3.40.50.300">
    <property type="entry name" value="P-loop containing nucleotide triphosphate hydrolases"/>
    <property type="match status" value="1"/>
</dbReference>
<dbReference type="AlphaFoldDB" id="A0A9W6UQ61"/>
<evidence type="ECO:0000313" key="2">
    <source>
        <dbReference type="EMBL" id="GLW56774.1"/>
    </source>
</evidence>
<proteinExistence type="predicted"/>
<dbReference type="OrthoDB" id="3819922at2"/>
<evidence type="ECO:0000256" key="1">
    <source>
        <dbReference type="SAM" id="MobiDB-lite"/>
    </source>
</evidence>
<organism evidence="2 3">
    <name type="scientific">Kitasatospora phosalacinea</name>
    <dbReference type="NCBI Taxonomy" id="2065"/>
    <lineage>
        <taxon>Bacteria</taxon>
        <taxon>Bacillati</taxon>
        <taxon>Actinomycetota</taxon>
        <taxon>Actinomycetes</taxon>
        <taxon>Kitasatosporales</taxon>
        <taxon>Streptomycetaceae</taxon>
        <taxon>Kitasatospora</taxon>
    </lineage>
</organism>
<sequence length="215" mass="22627">MTTVLVNGLPGSGKSTLGRALAAELGLPLFSKDAVKETLADRLAALRTPERDRWEWSRVLGAAAGETLWTLLRDARGAAVLEAPWLGDPARAIVRAGLDAAGVGRAQEVWCDVPLALARRRFEERIARRHPVHPERPGEPDDRWAAWARTAAPLALGPVHRVDTTRPVDVPALAAAIAADALTAAAIAADALTAAGPATNPRDAAAPRGVSFTSQ</sequence>
<evidence type="ECO:0000313" key="3">
    <source>
        <dbReference type="Proteomes" id="UP001165143"/>
    </source>
</evidence>
<dbReference type="RefSeq" id="WP_081973483.1">
    <property type="nucleotide sequence ID" value="NZ_BSRX01000030.1"/>
</dbReference>